<dbReference type="PANTHER" id="PTHR34388:SF1">
    <property type="entry name" value="DNA POLYMERASE III SUBUNIT DELTA"/>
    <property type="match status" value="1"/>
</dbReference>
<evidence type="ECO:0000256" key="4">
    <source>
        <dbReference type="ARBA" id="ARBA00022705"/>
    </source>
</evidence>
<proteinExistence type="inferred from homology"/>
<dbReference type="GO" id="GO:0009360">
    <property type="term" value="C:DNA polymerase III complex"/>
    <property type="evidence" value="ECO:0007669"/>
    <property type="project" value="TreeGrafter"/>
</dbReference>
<accession>A0A6J6LZM9</accession>
<evidence type="ECO:0000256" key="2">
    <source>
        <dbReference type="ARBA" id="ARBA00022679"/>
    </source>
</evidence>
<evidence type="ECO:0000256" key="7">
    <source>
        <dbReference type="ARBA" id="ARBA00049244"/>
    </source>
</evidence>
<evidence type="ECO:0000256" key="5">
    <source>
        <dbReference type="ARBA" id="ARBA00022932"/>
    </source>
</evidence>
<dbReference type="PANTHER" id="PTHR34388">
    <property type="entry name" value="DNA POLYMERASE III SUBUNIT DELTA"/>
    <property type="match status" value="1"/>
</dbReference>
<protein>
    <recommendedName>
        <fullName evidence="1">DNA-directed DNA polymerase</fullName>
        <ecNumber evidence="1">2.7.7.7</ecNumber>
    </recommendedName>
</protein>
<dbReference type="EMBL" id="CAEZWW010000034">
    <property type="protein sequence ID" value="CAB4667407.1"/>
    <property type="molecule type" value="Genomic_DNA"/>
</dbReference>
<dbReference type="InterPro" id="IPR027417">
    <property type="entry name" value="P-loop_NTPase"/>
</dbReference>
<comment type="catalytic activity">
    <reaction evidence="7">
        <text>DNA(n) + a 2'-deoxyribonucleoside 5'-triphosphate = DNA(n+1) + diphosphate</text>
        <dbReference type="Rhea" id="RHEA:22508"/>
        <dbReference type="Rhea" id="RHEA-COMP:17339"/>
        <dbReference type="Rhea" id="RHEA-COMP:17340"/>
        <dbReference type="ChEBI" id="CHEBI:33019"/>
        <dbReference type="ChEBI" id="CHEBI:61560"/>
        <dbReference type="ChEBI" id="CHEBI:173112"/>
        <dbReference type="EC" id="2.7.7.7"/>
    </reaction>
</comment>
<evidence type="ECO:0000256" key="3">
    <source>
        <dbReference type="ARBA" id="ARBA00022695"/>
    </source>
</evidence>
<dbReference type="InterPro" id="IPR005790">
    <property type="entry name" value="DNA_polIII_delta"/>
</dbReference>
<reference evidence="8" key="1">
    <citation type="submission" date="2020-05" db="EMBL/GenBank/DDBJ databases">
        <authorList>
            <person name="Chiriac C."/>
            <person name="Salcher M."/>
            <person name="Ghai R."/>
            <person name="Kavagutti S V."/>
        </authorList>
    </citation>
    <scope>NUCLEOTIDE SEQUENCE</scope>
</reference>
<sequence>MALSKTAPTRITIAAGNEPMLVDRAVADTFAAIRAIDSSTQRVLISASSDDGGALIRDAMSPNLFGDATVLIVTGIDSSSEEVDAALRGFIAEPAEHAWLIVTHPGGVKGKNLLDALRSAGGTEIDCKALKKGKATIEFLNREVRLHKRSMTSEAITALYDSIGHDLRLLVGAISQLCSDVEHDPISIEDINSYFIGVADVAGYTISDAVWDKRSVEALRSLRWAMEASDNVGVPTVLAMASGLRTLVGVGGMAGASDLDVAKTIGVPPWKVKTLRQQWAKWSGDQRRLAAAAVALADADGAVKGGVKIGSSLDAEQKLLALERLVITTSAGTRTLN</sequence>
<evidence type="ECO:0000256" key="6">
    <source>
        <dbReference type="ARBA" id="ARBA00034754"/>
    </source>
</evidence>
<dbReference type="SUPFAM" id="SSF48019">
    <property type="entry name" value="post-AAA+ oligomerization domain-like"/>
    <property type="match status" value="1"/>
</dbReference>
<dbReference type="Gene3D" id="3.40.50.300">
    <property type="entry name" value="P-loop containing nucleotide triphosphate hydrolases"/>
    <property type="match status" value="1"/>
</dbReference>
<dbReference type="SUPFAM" id="SSF52540">
    <property type="entry name" value="P-loop containing nucleoside triphosphate hydrolases"/>
    <property type="match status" value="1"/>
</dbReference>
<dbReference type="EC" id="2.7.7.7" evidence="1"/>
<dbReference type="InterPro" id="IPR008921">
    <property type="entry name" value="DNA_pol3_clamp-load_cplx_C"/>
</dbReference>
<keyword evidence="3" id="KW-0548">Nucleotidyltransferase</keyword>
<keyword evidence="2" id="KW-0808">Transferase</keyword>
<evidence type="ECO:0000313" key="8">
    <source>
        <dbReference type="EMBL" id="CAB4667407.1"/>
    </source>
</evidence>
<dbReference type="GO" id="GO:0006261">
    <property type="term" value="P:DNA-templated DNA replication"/>
    <property type="evidence" value="ECO:0007669"/>
    <property type="project" value="TreeGrafter"/>
</dbReference>
<keyword evidence="4" id="KW-0235">DNA replication</keyword>
<evidence type="ECO:0000256" key="1">
    <source>
        <dbReference type="ARBA" id="ARBA00012417"/>
    </source>
</evidence>
<name>A0A6J6LZM9_9ZZZZ</name>
<comment type="similarity">
    <text evidence="6">Belongs to the DNA polymerase HolA subunit family.</text>
</comment>
<dbReference type="NCBIfam" id="TIGR01128">
    <property type="entry name" value="holA"/>
    <property type="match status" value="1"/>
</dbReference>
<dbReference type="GO" id="GO:0003677">
    <property type="term" value="F:DNA binding"/>
    <property type="evidence" value="ECO:0007669"/>
    <property type="project" value="InterPro"/>
</dbReference>
<keyword evidence="5" id="KW-0239">DNA-directed DNA polymerase</keyword>
<dbReference type="AlphaFoldDB" id="A0A6J6LZM9"/>
<dbReference type="Gene3D" id="1.20.272.10">
    <property type="match status" value="1"/>
</dbReference>
<dbReference type="GO" id="GO:0003887">
    <property type="term" value="F:DNA-directed DNA polymerase activity"/>
    <property type="evidence" value="ECO:0007669"/>
    <property type="project" value="UniProtKB-KW"/>
</dbReference>
<organism evidence="8">
    <name type="scientific">freshwater metagenome</name>
    <dbReference type="NCBI Taxonomy" id="449393"/>
    <lineage>
        <taxon>unclassified sequences</taxon>
        <taxon>metagenomes</taxon>
        <taxon>ecological metagenomes</taxon>
    </lineage>
</organism>
<gene>
    <name evidence="8" type="ORF">UFOPK2310_00423</name>
</gene>